<dbReference type="InParanoid" id="A0A0C3D2C0"/>
<dbReference type="Proteomes" id="UP000054321">
    <property type="component" value="Unassembled WGS sequence"/>
</dbReference>
<evidence type="ECO:0000256" key="1">
    <source>
        <dbReference type="SAM" id="Phobius"/>
    </source>
</evidence>
<dbReference type="STRING" id="913774.A0A0C3D2C0"/>
<accession>A0A0C3D2C0</accession>
<evidence type="ECO:0000313" key="3">
    <source>
        <dbReference type="Proteomes" id="UP000054321"/>
    </source>
</evidence>
<protein>
    <submittedName>
        <fullName evidence="2">Uncharacterized protein</fullName>
    </submittedName>
</protein>
<dbReference type="HOGENOM" id="CLU_054084_0_0_1"/>
<feature type="transmembrane region" description="Helical" evidence="1">
    <location>
        <begin position="407"/>
        <end position="436"/>
    </location>
</feature>
<name>A0A0C3D2C0_OIDMZ</name>
<reference evidence="2 3" key="1">
    <citation type="submission" date="2014-04" db="EMBL/GenBank/DDBJ databases">
        <authorList>
            <consortium name="DOE Joint Genome Institute"/>
            <person name="Kuo A."/>
            <person name="Martino E."/>
            <person name="Perotto S."/>
            <person name="Kohler A."/>
            <person name="Nagy L.G."/>
            <person name="Floudas D."/>
            <person name="Copeland A."/>
            <person name="Barry K.W."/>
            <person name="Cichocki N."/>
            <person name="Veneault-Fourrey C."/>
            <person name="LaButti K."/>
            <person name="Lindquist E.A."/>
            <person name="Lipzen A."/>
            <person name="Lundell T."/>
            <person name="Morin E."/>
            <person name="Murat C."/>
            <person name="Sun H."/>
            <person name="Tunlid A."/>
            <person name="Henrissat B."/>
            <person name="Grigoriev I.V."/>
            <person name="Hibbett D.S."/>
            <person name="Martin F."/>
            <person name="Nordberg H.P."/>
            <person name="Cantor M.N."/>
            <person name="Hua S.X."/>
        </authorList>
    </citation>
    <scope>NUCLEOTIDE SEQUENCE [LARGE SCALE GENOMIC DNA]</scope>
    <source>
        <strain evidence="2 3">Zn</strain>
    </source>
</reference>
<evidence type="ECO:0000313" key="2">
    <source>
        <dbReference type="EMBL" id="KIN05404.1"/>
    </source>
</evidence>
<keyword evidence="1" id="KW-0812">Transmembrane</keyword>
<reference evidence="3" key="2">
    <citation type="submission" date="2015-01" db="EMBL/GenBank/DDBJ databases">
        <title>Evolutionary Origins and Diversification of the Mycorrhizal Mutualists.</title>
        <authorList>
            <consortium name="DOE Joint Genome Institute"/>
            <consortium name="Mycorrhizal Genomics Consortium"/>
            <person name="Kohler A."/>
            <person name="Kuo A."/>
            <person name="Nagy L.G."/>
            <person name="Floudas D."/>
            <person name="Copeland A."/>
            <person name="Barry K.W."/>
            <person name="Cichocki N."/>
            <person name="Veneault-Fourrey C."/>
            <person name="LaButti K."/>
            <person name="Lindquist E.A."/>
            <person name="Lipzen A."/>
            <person name="Lundell T."/>
            <person name="Morin E."/>
            <person name="Murat C."/>
            <person name="Riley R."/>
            <person name="Ohm R."/>
            <person name="Sun H."/>
            <person name="Tunlid A."/>
            <person name="Henrissat B."/>
            <person name="Grigoriev I.V."/>
            <person name="Hibbett D.S."/>
            <person name="Martin F."/>
        </authorList>
    </citation>
    <scope>NUCLEOTIDE SEQUENCE [LARGE SCALE GENOMIC DNA]</scope>
    <source>
        <strain evidence="3">Zn</strain>
    </source>
</reference>
<keyword evidence="1" id="KW-0472">Membrane</keyword>
<keyword evidence="1" id="KW-1133">Transmembrane helix</keyword>
<organism evidence="2 3">
    <name type="scientific">Oidiodendron maius (strain Zn)</name>
    <dbReference type="NCBI Taxonomy" id="913774"/>
    <lineage>
        <taxon>Eukaryota</taxon>
        <taxon>Fungi</taxon>
        <taxon>Dikarya</taxon>
        <taxon>Ascomycota</taxon>
        <taxon>Pezizomycotina</taxon>
        <taxon>Leotiomycetes</taxon>
        <taxon>Leotiomycetes incertae sedis</taxon>
        <taxon>Myxotrichaceae</taxon>
        <taxon>Oidiodendron</taxon>
    </lineage>
</organism>
<gene>
    <name evidence="2" type="ORF">OIDMADRAFT_51215</name>
</gene>
<keyword evidence="3" id="KW-1185">Reference proteome</keyword>
<dbReference type="AlphaFoldDB" id="A0A0C3D2C0"/>
<sequence>METVTSSLSPYLLQRRGGQVGRNGDQAEHTVRRLYGAIFAAPSENFPLSPEMTTWGRFLTRQITAFSPNYFEPILPVLEYLRDGQASAFELFLEVSTILRDSVWHVTTIDDVAETLYTKRHVASAEIKSATQHEVRQAIFAVIGLLTMLYTPSPAITAGSFTLLIPDGMNSIRRQEPCNKSRNTLSSFLRGFGKLIPLSTIELSGESMEQRDKGELIVSKLSYFSLRHISDMRISWTNDLSSHLFFNEKTHVLVLFRLPSFCYFHIQNHDQASVFRYAVESLCTQLNIDYDDKKDSCRMFLDEVLLSYRIIFGHESGSRRLFKSTQRKKAADGGITDQFLNRLCGSAIIDSHGPLDIRLGGSTGVYSKEDFPIFGGRMMILQSFSTRQRPSKLLEFWRDRRNPLAFLNLWSVIFFGIITILLSALQLLVGVIQLVVAYEQLSQGQSQSPSPSHG</sequence>
<dbReference type="EMBL" id="KN832872">
    <property type="protein sequence ID" value="KIN05404.1"/>
    <property type="molecule type" value="Genomic_DNA"/>
</dbReference>
<proteinExistence type="predicted"/>
<dbReference type="OrthoDB" id="5428890at2759"/>